<evidence type="ECO:0000313" key="2">
    <source>
        <dbReference type="EMBL" id="EFA09314.2"/>
    </source>
</evidence>
<reference evidence="2 3" key="1">
    <citation type="journal article" date="2008" name="Nature">
        <title>The genome of the model beetle and pest Tribolium castaneum.</title>
        <authorList>
            <consortium name="Tribolium Genome Sequencing Consortium"/>
            <person name="Richards S."/>
            <person name="Gibbs R.A."/>
            <person name="Weinstock G.M."/>
            <person name="Brown S.J."/>
            <person name="Denell R."/>
            <person name="Beeman R.W."/>
            <person name="Gibbs R."/>
            <person name="Beeman R.W."/>
            <person name="Brown S.J."/>
            <person name="Bucher G."/>
            <person name="Friedrich M."/>
            <person name="Grimmelikhuijzen C.J."/>
            <person name="Klingler M."/>
            <person name="Lorenzen M."/>
            <person name="Richards S."/>
            <person name="Roth S."/>
            <person name="Schroder R."/>
            <person name="Tautz D."/>
            <person name="Zdobnov E.M."/>
            <person name="Muzny D."/>
            <person name="Gibbs R.A."/>
            <person name="Weinstock G.M."/>
            <person name="Attaway T."/>
            <person name="Bell S."/>
            <person name="Buhay C.J."/>
            <person name="Chandrabose M.N."/>
            <person name="Chavez D."/>
            <person name="Clerk-Blankenburg K.P."/>
            <person name="Cree A."/>
            <person name="Dao M."/>
            <person name="Davis C."/>
            <person name="Chacko J."/>
            <person name="Dinh H."/>
            <person name="Dugan-Rocha S."/>
            <person name="Fowler G."/>
            <person name="Garner T.T."/>
            <person name="Garnes J."/>
            <person name="Gnirke A."/>
            <person name="Hawes A."/>
            <person name="Hernandez J."/>
            <person name="Hines S."/>
            <person name="Holder M."/>
            <person name="Hume J."/>
            <person name="Jhangiani S.N."/>
            <person name="Joshi V."/>
            <person name="Khan Z.M."/>
            <person name="Jackson L."/>
            <person name="Kovar C."/>
            <person name="Kowis A."/>
            <person name="Lee S."/>
            <person name="Lewis L.R."/>
            <person name="Margolis J."/>
            <person name="Morgan M."/>
            <person name="Nazareth L.V."/>
            <person name="Nguyen N."/>
            <person name="Okwuonu G."/>
            <person name="Parker D."/>
            <person name="Richards S."/>
            <person name="Ruiz S.J."/>
            <person name="Santibanez J."/>
            <person name="Savard J."/>
            <person name="Scherer S.E."/>
            <person name="Schneider B."/>
            <person name="Sodergren E."/>
            <person name="Tautz D."/>
            <person name="Vattahil S."/>
            <person name="Villasana D."/>
            <person name="White C.S."/>
            <person name="Wright R."/>
            <person name="Park Y."/>
            <person name="Beeman R.W."/>
            <person name="Lord J."/>
            <person name="Oppert B."/>
            <person name="Lorenzen M."/>
            <person name="Brown S."/>
            <person name="Wang L."/>
            <person name="Savard J."/>
            <person name="Tautz D."/>
            <person name="Richards S."/>
            <person name="Weinstock G."/>
            <person name="Gibbs R.A."/>
            <person name="Liu Y."/>
            <person name="Worley K."/>
            <person name="Weinstock G."/>
            <person name="Elsik C.G."/>
            <person name="Reese J.T."/>
            <person name="Elhaik E."/>
            <person name="Landan G."/>
            <person name="Graur D."/>
            <person name="Arensburger P."/>
            <person name="Atkinson P."/>
            <person name="Beeman R.W."/>
            <person name="Beidler J."/>
            <person name="Brown S.J."/>
            <person name="Demuth J.P."/>
            <person name="Drury D.W."/>
            <person name="Du Y.Z."/>
            <person name="Fujiwara H."/>
            <person name="Lorenzen M."/>
            <person name="Maselli V."/>
            <person name="Osanai M."/>
            <person name="Park Y."/>
            <person name="Robertson H.M."/>
            <person name="Tu Z."/>
            <person name="Wang J.J."/>
            <person name="Wang S."/>
            <person name="Richards S."/>
            <person name="Song H."/>
            <person name="Zhang L."/>
            <person name="Sodergren E."/>
            <person name="Werner D."/>
            <person name="Stanke M."/>
            <person name="Morgenstern B."/>
            <person name="Solovyev V."/>
            <person name="Kosarev P."/>
            <person name="Brown G."/>
            <person name="Chen H.C."/>
            <person name="Ermolaeva O."/>
            <person name="Hlavina W."/>
            <person name="Kapustin Y."/>
            <person name="Kiryutin B."/>
            <person name="Kitts P."/>
            <person name="Maglott D."/>
            <person name="Pruitt K."/>
            <person name="Sapojnikov V."/>
            <person name="Souvorov A."/>
            <person name="Mackey A.J."/>
            <person name="Waterhouse R.M."/>
            <person name="Wyder S."/>
            <person name="Zdobnov E.M."/>
            <person name="Zdobnov E.M."/>
            <person name="Wyder S."/>
            <person name="Kriventseva E.V."/>
            <person name="Kadowaki T."/>
            <person name="Bork P."/>
            <person name="Aranda M."/>
            <person name="Bao R."/>
            <person name="Beermann A."/>
            <person name="Berns N."/>
            <person name="Bolognesi R."/>
            <person name="Bonneton F."/>
            <person name="Bopp D."/>
            <person name="Brown S.J."/>
            <person name="Bucher G."/>
            <person name="Butts T."/>
            <person name="Chaumot A."/>
            <person name="Denell R.E."/>
            <person name="Ferrier D.E."/>
            <person name="Friedrich M."/>
            <person name="Gordon C.M."/>
            <person name="Jindra M."/>
            <person name="Klingler M."/>
            <person name="Lan Q."/>
            <person name="Lattorff H.M."/>
            <person name="Laudet V."/>
            <person name="von Levetsow C."/>
            <person name="Liu Z."/>
            <person name="Lutz R."/>
            <person name="Lynch J.A."/>
            <person name="da Fonseca R.N."/>
            <person name="Posnien N."/>
            <person name="Reuter R."/>
            <person name="Roth S."/>
            <person name="Savard J."/>
            <person name="Schinko J.B."/>
            <person name="Schmitt C."/>
            <person name="Schoppmeier M."/>
            <person name="Schroder R."/>
            <person name="Shippy T.D."/>
            <person name="Simonnet F."/>
            <person name="Marques-Souza H."/>
            <person name="Tautz D."/>
            <person name="Tomoyasu Y."/>
            <person name="Trauner J."/>
            <person name="Van der Zee M."/>
            <person name="Vervoort M."/>
            <person name="Wittkopp N."/>
            <person name="Wimmer E.A."/>
            <person name="Yang X."/>
            <person name="Jones A.K."/>
            <person name="Sattelle D.B."/>
            <person name="Ebert P.R."/>
            <person name="Nelson D."/>
            <person name="Scott J.G."/>
            <person name="Beeman R.W."/>
            <person name="Muthukrishnan S."/>
            <person name="Kramer K.J."/>
            <person name="Arakane Y."/>
            <person name="Beeman R.W."/>
            <person name="Zhu Q."/>
            <person name="Hogenkamp D."/>
            <person name="Dixit R."/>
            <person name="Oppert B."/>
            <person name="Jiang H."/>
            <person name="Zou Z."/>
            <person name="Marshall J."/>
            <person name="Elpidina E."/>
            <person name="Vinokurov K."/>
            <person name="Oppert C."/>
            <person name="Zou Z."/>
            <person name="Evans J."/>
            <person name="Lu Z."/>
            <person name="Zhao P."/>
            <person name="Sumathipala N."/>
            <person name="Altincicek B."/>
            <person name="Vilcinskas A."/>
            <person name="Williams M."/>
            <person name="Hultmark D."/>
            <person name="Hetru C."/>
            <person name="Jiang H."/>
            <person name="Grimmelikhuijzen C.J."/>
            <person name="Hauser F."/>
            <person name="Cazzamali G."/>
            <person name="Williamson M."/>
            <person name="Park Y."/>
            <person name="Li B."/>
            <person name="Tanaka Y."/>
            <person name="Predel R."/>
            <person name="Neupert S."/>
            <person name="Schachtner J."/>
            <person name="Verleyen P."/>
            <person name="Raible F."/>
            <person name="Bork P."/>
            <person name="Friedrich M."/>
            <person name="Walden K.K."/>
            <person name="Robertson H.M."/>
            <person name="Angeli S."/>
            <person name="Foret S."/>
            <person name="Bucher G."/>
            <person name="Schuetz S."/>
            <person name="Maleszka R."/>
            <person name="Wimmer E.A."/>
            <person name="Beeman R.W."/>
            <person name="Lorenzen M."/>
            <person name="Tomoyasu Y."/>
            <person name="Miller S.C."/>
            <person name="Grossmann D."/>
            <person name="Bucher G."/>
        </authorList>
    </citation>
    <scope>NUCLEOTIDE SEQUENCE [LARGE SCALE GENOMIC DNA]</scope>
    <source>
        <strain evidence="2 3">Georgia GA2</strain>
    </source>
</reference>
<sequence>MSTESDGPPAMKKLKLNQFECFPITSLDNISEVIENPPQWVSRVAPLTERSPTVVQNIISDCHCDAKKFGPRTRLDKRFVPKTLVCHDYKGGYLEDRFLSSSNIGNLYSFYNWQHIDIFVYFSHHLITIPPLCWINAAHQNGVKILGTLITEFEPGKKICEKIFKDEDTMRIFATSLTQILKIFQFDGWLLNIENSLQDTEMLKKFVAYLGVQTHTQNPDHLIIWYDSIIETGELKWQNELNPLNKFFFDNCDGIFLNYVWTEENIHNSIEFAKHRTLDVYVGVDVFGRNTFGGGQFNCFKAAQMIRRHNLSMAIFAPGWTHETLPKSENRQKFFEDFINRDSAFWNSLWPYLYTHPITRFFKTSFFTGVNQDVYDLFTQHPQLSKIKHPKSLEWVPNHHEIPTLNNKCNCLQCAFTSTGVRCLITKEFLNSSICYVHRIFTCDIFLSGVITIYVLTKLVRAQAAQLSLNLLTSDKNGTIRKIKCNSTVKEHLIKNCTLMEINPSINPSLVNHVVRSNDDLFLHENLTIAVYQFDCSPCTLLEIGCTLEEGKAIYLCGLGVEEHVLVL</sequence>
<evidence type="ECO:0000313" key="3">
    <source>
        <dbReference type="Proteomes" id="UP000007266"/>
    </source>
</evidence>
<dbReference type="InterPro" id="IPR032979">
    <property type="entry name" value="ENGase"/>
</dbReference>
<dbReference type="PANTHER" id="PTHR13246:SF1">
    <property type="entry name" value="CYTOSOLIC ENDO-BETA-N-ACETYLGLUCOSAMINIDASE"/>
    <property type="match status" value="1"/>
</dbReference>
<dbReference type="GO" id="GO:0033925">
    <property type="term" value="F:mannosyl-glycoprotein endo-beta-N-acetylglucosaminidase activity"/>
    <property type="evidence" value="ECO:0000318"/>
    <property type="project" value="GO_Central"/>
</dbReference>
<dbReference type="CDD" id="cd06547">
    <property type="entry name" value="GH85_ENGase"/>
    <property type="match status" value="1"/>
</dbReference>
<keyword evidence="3" id="KW-1185">Reference proteome</keyword>
<name>D6WYZ1_TRICA</name>
<evidence type="ECO:0000259" key="1">
    <source>
        <dbReference type="Pfam" id="PF03644"/>
    </source>
</evidence>
<feature type="domain" description="Cytosolic endo-beta-N-acetylglucosaminidase TIM barrel" evidence="1">
    <location>
        <begin position="94"/>
        <end position="371"/>
    </location>
</feature>
<accession>D6WYZ1</accession>
<dbReference type="Pfam" id="PF03644">
    <property type="entry name" value="Glyco_hydro_85"/>
    <property type="match status" value="1"/>
</dbReference>
<proteinExistence type="predicted"/>
<dbReference type="InParanoid" id="D6WYZ1"/>
<dbReference type="OMA" id="GWTHETL"/>
<dbReference type="KEGG" id="tca:658146"/>
<dbReference type="EMBL" id="KQ971363">
    <property type="protein sequence ID" value="EFA09314.2"/>
    <property type="molecule type" value="Genomic_DNA"/>
</dbReference>
<dbReference type="Gene3D" id="3.20.20.80">
    <property type="entry name" value="Glycosidases"/>
    <property type="match status" value="1"/>
</dbReference>
<dbReference type="GO" id="GO:0005829">
    <property type="term" value="C:cytosol"/>
    <property type="evidence" value="ECO:0007669"/>
    <property type="project" value="UniProtKB-SubCell"/>
</dbReference>
<dbReference type="GO" id="GO:0006491">
    <property type="term" value="P:N-glycan processing"/>
    <property type="evidence" value="ECO:0000318"/>
    <property type="project" value="GO_Central"/>
</dbReference>
<dbReference type="STRING" id="7070.D6WYZ1"/>
<dbReference type="AlphaFoldDB" id="D6WYZ1"/>
<dbReference type="Proteomes" id="UP000007266">
    <property type="component" value="Linkage group 8"/>
</dbReference>
<dbReference type="OrthoDB" id="284473at2759"/>
<dbReference type="HOGENOM" id="CLU_032246_0_0_1"/>
<reference evidence="2 3" key="2">
    <citation type="journal article" date="2010" name="Nucleic Acids Res.">
        <title>BeetleBase in 2010: revisions to provide comprehensive genomic information for Tribolium castaneum.</title>
        <authorList>
            <person name="Kim H.S."/>
            <person name="Murphy T."/>
            <person name="Xia J."/>
            <person name="Caragea D."/>
            <person name="Park Y."/>
            <person name="Beeman R.W."/>
            <person name="Lorenzen M.D."/>
            <person name="Butcher S."/>
            <person name="Manak J.R."/>
            <person name="Brown S.J."/>
        </authorList>
    </citation>
    <scope>GENOME REANNOTATION</scope>
    <source>
        <strain evidence="2 3">Georgia GA2</strain>
    </source>
</reference>
<protein>
    <submittedName>
        <fullName evidence="2">Cytosolic endo-beta-N-acetylglucosaminidase-like Protein</fullName>
    </submittedName>
</protein>
<gene>
    <name evidence="2" type="primary">AUGUSTUS-3.0.2_30739</name>
    <name evidence="2" type="ORF">TcasGA2_TC030739</name>
</gene>
<dbReference type="FunCoup" id="D6WYZ1">
    <property type="interactions" value="68"/>
</dbReference>
<dbReference type="PANTHER" id="PTHR13246">
    <property type="entry name" value="ENDO BETA N-ACETYLGLUCOSAMINIDASE"/>
    <property type="match status" value="1"/>
</dbReference>
<organism evidence="2 3">
    <name type="scientific">Tribolium castaneum</name>
    <name type="common">Red flour beetle</name>
    <dbReference type="NCBI Taxonomy" id="7070"/>
    <lineage>
        <taxon>Eukaryota</taxon>
        <taxon>Metazoa</taxon>
        <taxon>Ecdysozoa</taxon>
        <taxon>Arthropoda</taxon>
        <taxon>Hexapoda</taxon>
        <taxon>Insecta</taxon>
        <taxon>Pterygota</taxon>
        <taxon>Neoptera</taxon>
        <taxon>Endopterygota</taxon>
        <taxon>Coleoptera</taxon>
        <taxon>Polyphaga</taxon>
        <taxon>Cucujiformia</taxon>
        <taxon>Tenebrionidae</taxon>
        <taxon>Tenebrionidae incertae sedis</taxon>
        <taxon>Tribolium</taxon>
    </lineage>
</organism>
<dbReference type="eggNOG" id="KOG2331">
    <property type="taxonomic scope" value="Eukaryota"/>
</dbReference>
<dbReference type="FunFam" id="3.20.20.80:FF:000248">
    <property type="entry name" value="Endo-b-N-acetylGlucosaminidase"/>
    <property type="match status" value="1"/>
</dbReference>
<dbReference type="InterPro" id="IPR005201">
    <property type="entry name" value="TIM_ENGase"/>
</dbReference>